<dbReference type="Pfam" id="PF00932">
    <property type="entry name" value="LTD"/>
    <property type="match status" value="1"/>
</dbReference>
<feature type="domain" description="SLH" evidence="2">
    <location>
        <begin position="1517"/>
        <end position="1577"/>
    </location>
</feature>
<feature type="region of interest" description="Disordered" evidence="1">
    <location>
        <begin position="1127"/>
        <end position="1184"/>
    </location>
</feature>
<dbReference type="PROSITE" id="PS51272">
    <property type="entry name" value="SLH"/>
    <property type="match status" value="3"/>
</dbReference>
<evidence type="ECO:0000313" key="4">
    <source>
        <dbReference type="Proteomes" id="UP001652445"/>
    </source>
</evidence>
<dbReference type="Pfam" id="PF12733">
    <property type="entry name" value="Cadherin-like"/>
    <property type="match status" value="2"/>
</dbReference>
<dbReference type="Pfam" id="PF18683">
    <property type="entry name" value="ChiW_Ig_like"/>
    <property type="match status" value="1"/>
</dbReference>
<evidence type="ECO:0000313" key="3">
    <source>
        <dbReference type="EMBL" id="MCU6794196.1"/>
    </source>
</evidence>
<gene>
    <name evidence="3" type="ORF">OB236_18995</name>
</gene>
<dbReference type="PANTHER" id="PTHR39441">
    <property type="entry name" value="DUF2252 DOMAIN-CONTAINING PROTEIN"/>
    <property type="match status" value="1"/>
</dbReference>
<protein>
    <submittedName>
        <fullName evidence="3">DUF2252 family protein</fullName>
    </submittedName>
</protein>
<feature type="compositionally biased region" description="Low complexity" evidence="1">
    <location>
        <begin position="1152"/>
        <end position="1164"/>
    </location>
</feature>
<feature type="domain" description="SLH" evidence="2">
    <location>
        <begin position="1387"/>
        <end position="1446"/>
    </location>
</feature>
<dbReference type="Pfam" id="PF10009">
    <property type="entry name" value="DUF2252"/>
    <property type="match status" value="1"/>
</dbReference>
<evidence type="ECO:0000259" key="2">
    <source>
        <dbReference type="PROSITE" id="PS51272"/>
    </source>
</evidence>
<organism evidence="3 4">
    <name type="scientific">Paenibacillus baimaensis</name>
    <dbReference type="NCBI Taxonomy" id="2982185"/>
    <lineage>
        <taxon>Bacteria</taxon>
        <taxon>Bacillati</taxon>
        <taxon>Bacillota</taxon>
        <taxon>Bacilli</taxon>
        <taxon>Bacillales</taxon>
        <taxon>Paenibacillaceae</taxon>
        <taxon>Paenibacillus</taxon>
    </lineage>
</organism>
<dbReference type="InterPro" id="IPR025883">
    <property type="entry name" value="Cadherin-like_domain"/>
</dbReference>
<dbReference type="Proteomes" id="UP001652445">
    <property type="component" value="Unassembled WGS sequence"/>
</dbReference>
<accession>A0ABT2UJ95</accession>
<dbReference type="InterPro" id="IPR041278">
    <property type="entry name" value="ChiW_Ig-like"/>
</dbReference>
<comment type="caution">
    <text evidence="3">The sequence shown here is derived from an EMBL/GenBank/DDBJ whole genome shotgun (WGS) entry which is preliminary data.</text>
</comment>
<keyword evidence="4" id="KW-1185">Reference proteome</keyword>
<feature type="compositionally biased region" description="Gly residues" evidence="1">
    <location>
        <begin position="1137"/>
        <end position="1151"/>
    </location>
</feature>
<dbReference type="InterPro" id="IPR001322">
    <property type="entry name" value="Lamin_tail_dom"/>
</dbReference>
<dbReference type="EMBL" id="JAOQIO010000077">
    <property type="protein sequence ID" value="MCU6794196.1"/>
    <property type="molecule type" value="Genomic_DNA"/>
</dbReference>
<sequence>MVEKKTSRKVMGLLTALLIMNPIVGDFVSIDKAYAAEAGYVVISDIYSYGGNSASDKPSVFKNDYVELYNPTDQDVNFGADTWSLQYAGKNKTNWKKVDLGMTIPAHGYYLVKLGQEAANFGADLPTPDAVDTTINMDKDNGKVALVKNQSTITVNDPRSTLDSSVLVDLVFDYGSLSYKKSYKRKAYNPLNTLAGLKPSTNPGLGNGWDTDVDTVEADFEIVDPVNKDIPPRNSSSPKEPMIKGTANTGANMVMMDSLTTISAANATFTINVITGTVKAGPLTPVNDYIINNLPAGLTSSAVGDTAAKTITFTIAGAANANVSTDQALSVILKPTAVTAGAYSSSTSIDGVTLSHYTPKIKGTVSTGDADAAMRTATEVDPNNNTFTIALQVGNVKNGDLSVTDYTYASTLPSGLSIKAKGDSAANTVTFTVYNSATSPITESVNLSVVIKASAVTSGATADSDAINGITLLRPSAVLSKGEARKQFLLQEIKKRNAFIHDSATKEYKYAAMSKSAFSFYRATSGLFYKDLGGVIPVPANWSQLSNINTWISGDFHIQNVGYFDNNEGKAIFDLNDMDESYIAPFYWDLIRSTASIYLARFDDKSYITTTLDDSTTRQIAKNYLDAYIQTLNSVNGNNNEKSAELTSDKLSGFTKKLMEDFVKTTVKSQLDKAAPLTSTTPATRNFDYSKTDKYIQAKGVDLNDITDNWSAYVNSVQPFAAGQSSDYFKIKDVSLRINQGLGSLGVKRYNVLIEGPTASNDDDIILDVKEQGKPVFIDSPLFQSSTYDAFNGKDAERSKLAYQGMLTKPDYHLGTLQGADHNYLIRKISPYKGDYTDSKFTSQADFENNLSYAAQALANAHARSDNDYPAGHVPYSFEVSVVNNVYAGGKWDSFRTNLVNLGEDYYRQVVSDYNLVKADLAAGALVDIADLGNLTVTNGTLTPAFAVNTMNYTVSVPAGTSAVDVNAALLDSKASMTVNGDLYASNTDKRIDLTNDTTSIAVKVTARDMTTTKTYNITVNRGIVPVEPVLSSNANLNGLIVYDIVLTPEFAAGTASYTGYAGKMRQAVITAAAADAKAAILINGIAATSGTPSTVALNVGANEIKVQVTAQDGTIQVYTVTLTRINDNNNSNSSSGTGGTGTGTGSGAGSTGSETPSGSAGPTVSGEVHLGEGAVKESKETTADGKITTRLTVDSLKLTQALESLKKEEAGKPQVVIEFKGNDPIAMVELPVAVLMEALKSVPNAVITVKSELASYSLPIQTIDFTAAALQLGVDAKDIKVTIITEKVTGAALTQIVNTATRDGMTVVGAPMDFKVILEANGKQLDASLSNHYVARTISTGQTIDAAHTTAVRVEADGSFSFIPSRFIDNQAIILSPSNSIYAIVQTSNKFTDIDGHWAKADIQLLGSKLIVDGVSAQSFAPDTNITRAQFAALLIRSLGLSENREANRFTDVPSNNWSAGAVGAASKAGLIDGFEDGSFRPADPVTRQQMVVMIARAMKASGQTALTEVKTDTALASFKDQASIQAWAQPAAAQAVTAGIIQGMTADAFVPDSQATRAQATTMLKRLLQKLQFID</sequence>
<dbReference type="RefSeq" id="WP_262685389.1">
    <property type="nucleotide sequence ID" value="NZ_JAOQIO010000077.1"/>
</dbReference>
<name>A0ABT2UJ95_9BACL</name>
<dbReference type="PANTHER" id="PTHR39441:SF1">
    <property type="entry name" value="DUF2252 DOMAIN-CONTAINING PROTEIN"/>
    <property type="match status" value="1"/>
</dbReference>
<proteinExistence type="predicted"/>
<reference evidence="3 4" key="1">
    <citation type="submission" date="2022-09" db="EMBL/GenBank/DDBJ databases">
        <authorList>
            <person name="Han X.L."/>
            <person name="Wang Q."/>
            <person name="Lu T."/>
        </authorList>
    </citation>
    <scope>NUCLEOTIDE SEQUENCE [LARGE SCALE GENOMIC DNA]</scope>
    <source>
        <strain evidence="3 4">WQ 127069</strain>
    </source>
</reference>
<evidence type="ECO:0000256" key="1">
    <source>
        <dbReference type="SAM" id="MobiDB-lite"/>
    </source>
</evidence>
<dbReference type="Pfam" id="PF00395">
    <property type="entry name" value="SLH"/>
    <property type="match status" value="3"/>
</dbReference>
<dbReference type="InterPro" id="IPR001119">
    <property type="entry name" value="SLH_dom"/>
</dbReference>
<feature type="compositionally biased region" description="Basic and acidic residues" evidence="1">
    <location>
        <begin position="1175"/>
        <end position="1184"/>
    </location>
</feature>
<dbReference type="InterPro" id="IPR018721">
    <property type="entry name" value="DUF2252"/>
</dbReference>
<feature type="domain" description="SLH" evidence="2">
    <location>
        <begin position="1447"/>
        <end position="1510"/>
    </location>
</feature>